<dbReference type="AlphaFoldDB" id="A0A843U1F0"/>
<dbReference type="Proteomes" id="UP000652761">
    <property type="component" value="Unassembled WGS sequence"/>
</dbReference>
<evidence type="ECO:0000256" key="1">
    <source>
        <dbReference type="SAM" id="MobiDB-lite"/>
    </source>
</evidence>
<keyword evidence="3" id="KW-1185">Reference proteome</keyword>
<feature type="region of interest" description="Disordered" evidence="1">
    <location>
        <begin position="16"/>
        <end position="58"/>
    </location>
</feature>
<feature type="compositionally biased region" description="Basic and acidic residues" evidence="1">
    <location>
        <begin position="20"/>
        <end position="34"/>
    </location>
</feature>
<gene>
    <name evidence="2" type="ORF">Taro_008547</name>
</gene>
<evidence type="ECO:0000313" key="3">
    <source>
        <dbReference type="Proteomes" id="UP000652761"/>
    </source>
</evidence>
<reference evidence="2" key="1">
    <citation type="submission" date="2017-07" db="EMBL/GenBank/DDBJ databases">
        <title>Taro Niue Genome Assembly and Annotation.</title>
        <authorList>
            <person name="Atibalentja N."/>
            <person name="Keating K."/>
            <person name="Fields C.J."/>
        </authorList>
    </citation>
    <scope>NUCLEOTIDE SEQUENCE</scope>
    <source>
        <strain evidence="2">Niue_2</strain>
        <tissue evidence="2">Leaf</tissue>
    </source>
</reference>
<organism evidence="2 3">
    <name type="scientific">Colocasia esculenta</name>
    <name type="common">Wild taro</name>
    <name type="synonym">Arum esculentum</name>
    <dbReference type="NCBI Taxonomy" id="4460"/>
    <lineage>
        <taxon>Eukaryota</taxon>
        <taxon>Viridiplantae</taxon>
        <taxon>Streptophyta</taxon>
        <taxon>Embryophyta</taxon>
        <taxon>Tracheophyta</taxon>
        <taxon>Spermatophyta</taxon>
        <taxon>Magnoliopsida</taxon>
        <taxon>Liliopsida</taxon>
        <taxon>Araceae</taxon>
        <taxon>Aroideae</taxon>
        <taxon>Colocasieae</taxon>
        <taxon>Colocasia</taxon>
    </lineage>
</organism>
<accession>A0A843U1F0</accession>
<sequence>MRGTMNVITRLARTKVQNLGDRDRIGRPKTDPTRRSRARLGRAGPSPTGRRVYVREPE</sequence>
<dbReference type="EMBL" id="NMUH01000284">
    <property type="protein sequence ID" value="MQL76166.1"/>
    <property type="molecule type" value="Genomic_DNA"/>
</dbReference>
<evidence type="ECO:0000313" key="2">
    <source>
        <dbReference type="EMBL" id="MQL76166.1"/>
    </source>
</evidence>
<name>A0A843U1F0_COLES</name>
<comment type="caution">
    <text evidence="2">The sequence shown here is derived from an EMBL/GenBank/DDBJ whole genome shotgun (WGS) entry which is preliminary data.</text>
</comment>
<protein>
    <submittedName>
        <fullName evidence="2">Uncharacterized protein</fullName>
    </submittedName>
</protein>
<proteinExistence type="predicted"/>